<dbReference type="InterPro" id="IPR035913">
    <property type="entry name" value="RPB5-like_sf"/>
</dbReference>
<comment type="similarity">
    <text evidence="5">Belongs to the archaeal Rpo5/eukaryotic RPB5 RNA polymerase subunit family.</text>
</comment>
<dbReference type="GeneID" id="42003204"/>
<dbReference type="FunFam" id="3.40.1340.10:FF:000001">
    <property type="entry name" value="DNA-directed RNA polymerases I, II, and III subunit RPABC1"/>
    <property type="match status" value="1"/>
</dbReference>
<dbReference type="EMBL" id="QEAO01000007">
    <property type="protein sequence ID" value="TPX35733.1"/>
    <property type="molecule type" value="Genomic_DNA"/>
</dbReference>
<dbReference type="PIRSF" id="PIRSF000747">
    <property type="entry name" value="RPB5"/>
    <property type="match status" value="1"/>
</dbReference>
<evidence type="ECO:0000313" key="9">
    <source>
        <dbReference type="Proteomes" id="UP000319731"/>
    </source>
</evidence>
<dbReference type="Gene3D" id="3.40.1340.10">
    <property type="entry name" value="RNA polymerase, Rpb5, N-terminal domain"/>
    <property type="match status" value="1"/>
</dbReference>
<proteinExistence type="inferred from homology"/>
<keyword evidence="3" id="KW-0804">Transcription</keyword>
<dbReference type="NCBIfam" id="NF007129">
    <property type="entry name" value="PRK09570.1"/>
    <property type="match status" value="1"/>
</dbReference>
<gene>
    <name evidence="8" type="ORF">SmJEL517_g01979</name>
</gene>
<dbReference type="InterPro" id="IPR005571">
    <property type="entry name" value="RNA_pol_Rpb5_N"/>
</dbReference>
<dbReference type="Proteomes" id="UP000319731">
    <property type="component" value="Unassembled WGS sequence"/>
</dbReference>
<dbReference type="GO" id="GO:0005736">
    <property type="term" value="C:RNA polymerase I complex"/>
    <property type="evidence" value="ECO:0007669"/>
    <property type="project" value="TreeGrafter"/>
</dbReference>
<name>A0A507CDW2_9FUNG</name>
<dbReference type="SUPFAM" id="SSF55287">
    <property type="entry name" value="RPB5-like RNA polymerase subunit"/>
    <property type="match status" value="1"/>
</dbReference>
<dbReference type="InterPro" id="IPR036710">
    <property type="entry name" value="RNA_pol_Rpb5_N_sf"/>
</dbReference>
<evidence type="ECO:0000256" key="1">
    <source>
        <dbReference type="ARBA" id="ARBA00004123"/>
    </source>
</evidence>
<feature type="domain" description="RNA polymerase subunit H/Rpb5 C-terminal" evidence="6">
    <location>
        <begin position="139"/>
        <end position="211"/>
    </location>
</feature>
<dbReference type="PANTHER" id="PTHR10535:SF0">
    <property type="entry name" value="DNA-DIRECTED RNA POLYMERASES I, II, AND III SUBUNIT RPABC1"/>
    <property type="match status" value="1"/>
</dbReference>
<comment type="subcellular location">
    <subcellularLocation>
        <location evidence="1">Nucleus</location>
    </subcellularLocation>
</comment>
<dbReference type="FunFam" id="3.90.940.20:FF:000001">
    <property type="entry name" value="DNA-directed RNA polymerases I, II, and III subunit RPABC1"/>
    <property type="match status" value="1"/>
</dbReference>
<dbReference type="GO" id="GO:0042797">
    <property type="term" value="P:tRNA transcription by RNA polymerase III"/>
    <property type="evidence" value="ECO:0007669"/>
    <property type="project" value="TreeGrafter"/>
</dbReference>
<dbReference type="GO" id="GO:0005666">
    <property type="term" value="C:RNA polymerase III complex"/>
    <property type="evidence" value="ECO:0007669"/>
    <property type="project" value="TreeGrafter"/>
</dbReference>
<dbReference type="GO" id="GO:0003677">
    <property type="term" value="F:DNA binding"/>
    <property type="evidence" value="ECO:0007669"/>
    <property type="project" value="InterPro"/>
</dbReference>
<sequence>MSSAMTPEEEEASRLYRIFKTLLEMVSDRGYQVSQAQSGQSLEEFKQIYCPNGKPDRPNMSFIVKYPDERGGDELLVVFHDEKVGKEIIKMIFKRMEEMRYSRGILVFQKSLTSQAAQIVQEMQQTYHLELFKENELLVNITRHILVPAHEVMSDAEKKQLLQRYRLKEQQLPRIQLGDPIAKYYGLKRGQVVRIIRPSETAGKYVTYRLCW</sequence>
<protein>
    <recommendedName>
        <fullName evidence="2">DNA-directed RNA polymerases I, II, and III subunit RPABC1</fullName>
    </recommendedName>
</protein>
<dbReference type="AlphaFoldDB" id="A0A507CDW2"/>
<dbReference type="Pfam" id="PF01191">
    <property type="entry name" value="RNA_pol_Rpb5_C"/>
    <property type="match status" value="1"/>
</dbReference>
<evidence type="ECO:0000256" key="5">
    <source>
        <dbReference type="ARBA" id="ARBA00025765"/>
    </source>
</evidence>
<evidence type="ECO:0000256" key="2">
    <source>
        <dbReference type="ARBA" id="ARBA00020809"/>
    </source>
</evidence>
<dbReference type="RefSeq" id="XP_031026165.1">
    <property type="nucleotide sequence ID" value="XM_031167907.1"/>
</dbReference>
<evidence type="ECO:0000259" key="6">
    <source>
        <dbReference type="Pfam" id="PF01191"/>
    </source>
</evidence>
<evidence type="ECO:0000313" key="8">
    <source>
        <dbReference type="EMBL" id="TPX35733.1"/>
    </source>
</evidence>
<keyword evidence="4" id="KW-0539">Nucleus</keyword>
<dbReference type="PANTHER" id="PTHR10535">
    <property type="entry name" value="DNA-DIRECTED RNA POLYMERASES I, II, AND III SUBUNIT RPABC1"/>
    <property type="match status" value="1"/>
</dbReference>
<feature type="domain" description="RNA polymerase Rpb5 N-terminal" evidence="7">
    <location>
        <begin position="9"/>
        <end position="96"/>
    </location>
</feature>
<comment type="caution">
    <text evidence="8">The sequence shown here is derived from an EMBL/GenBank/DDBJ whole genome shotgun (WGS) entry which is preliminary data.</text>
</comment>
<dbReference type="GO" id="GO:0006362">
    <property type="term" value="P:transcription elongation by RNA polymerase I"/>
    <property type="evidence" value="ECO:0007669"/>
    <property type="project" value="TreeGrafter"/>
</dbReference>
<evidence type="ECO:0000256" key="3">
    <source>
        <dbReference type="ARBA" id="ARBA00023163"/>
    </source>
</evidence>
<dbReference type="Gene3D" id="3.90.940.20">
    <property type="entry name" value="RPB5-like RNA polymerase subunit"/>
    <property type="match status" value="1"/>
</dbReference>
<dbReference type="GO" id="GO:0006366">
    <property type="term" value="P:transcription by RNA polymerase II"/>
    <property type="evidence" value="ECO:0007669"/>
    <property type="project" value="TreeGrafter"/>
</dbReference>
<dbReference type="HAMAP" id="MF_00025">
    <property type="entry name" value="RNApol_Rpo5_RPB5"/>
    <property type="match status" value="1"/>
</dbReference>
<dbReference type="GO" id="GO:0003899">
    <property type="term" value="F:DNA-directed RNA polymerase activity"/>
    <property type="evidence" value="ECO:0007669"/>
    <property type="project" value="InterPro"/>
</dbReference>
<keyword evidence="9" id="KW-1185">Reference proteome</keyword>
<dbReference type="InterPro" id="IPR014381">
    <property type="entry name" value="Arch_Rpo5/euc_Rpb5"/>
</dbReference>
<evidence type="ECO:0000259" key="7">
    <source>
        <dbReference type="Pfam" id="PF03871"/>
    </source>
</evidence>
<dbReference type="SUPFAM" id="SSF53036">
    <property type="entry name" value="Eukaryotic RPB5 N-terminal domain"/>
    <property type="match status" value="1"/>
</dbReference>
<dbReference type="InterPro" id="IPR000783">
    <property type="entry name" value="RNA_pol_subH/Rpb5_C"/>
</dbReference>
<dbReference type="OrthoDB" id="248779at2759"/>
<evidence type="ECO:0000256" key="4">
    <source>
        <dbReference type="ARBA" id="ARBA00023242"/>
    </source>
</evidence>
<organism evidence="8 9">
    <name type="scientific">Synchytrium microbalum</name>
    <dbReference type="NCBI Taxonomy" id="1806994"/>
    <lineage>
        <taxon>Eukaryota</taxon>
        <taxon>Fungi</taxon>
        <taxon>Fungi incertae sedis</taxon>
        <taxon>Chytridiomycota</taxon>
        <taxon>Chytridiomycota incertae sedis</taxon>
        <taxon>Chytridiomycetes</taxon>
        <taxon>Synchytriales</taxon>
        <taxon>Synchytriaceae</taxon>
        <taxon>Synchytrium</taxon>
    </lineage>
</organism>
<dbReference type="GO" id="GO:0005665">
    <property type="term" value="C:RNA polymerase II, core complex"/>
    <property type="evidence" value="ECO:0007669"/>
    <property type="project" value="TreeGrafter"/>
</dbReference>
<dbReference type="Pfam" id="PF03871">
    <property type="entry name" value="RNA_pol_Rpb5_N"/>
    <property type="match status" value="1"/>
</dbReference>
<accession>A0A507CDW2</accession>
<reference evidence="8 9" key="1">
    <citation type="journal article" date="2019" name="Sci. Rep.">
        <title>Comparative genomics of chytrid fungi reveal insights into the obligate biotrophic and pathogenic lifestyle of Synchytrium endobioticum.</title>
        <authorList>
            <person name="van de Vossenberg B.T.L.H."/>
            <person name="Warris S."/>
            <person name="Nguyen H.D.T."/>
            <person name="van Gent-Pelzer M.P.E."/>
            <person name="Joly D.L."/>
            <person name="van de Geest H.C."/>
            <person name="Bonants P.J.M."/>
            <person name="Smith D.S."/>
            <person name="Levesque C.A."/>
            <person name="van der Lee T.A.J."/>
        </authorList>
    </citation>
    <scope>NUCLEOTIDE SEQUENCE [LARGE SCALE GENOMIC DNA]</scope>
    <source>
        <strain evidence="8 9">JEL517</strain>
    </source>
</reference>
<dbReference type="STRING" id="1806994.A0A507CDW2"/>